<name>A0A172Z9L8_9PSED</name>
<proteinExistence type="predicted"/>
<dbReference type="InterPro" id="IPR032866">
    <property type="entry name" value="Prok_Ub"/>
</dbReference>
<organism evidence="1 2">
    <name type="scientific">Pseudomonas antarctica</name>
    <dbReference type="NCBI Taxonomy" id="219572"/>
    <lineage>
        <taxon>Bacteria</taxon>
        <taxon>Pseudomonadati</taxon>
        <taxon>Pseudomonadota</taxon>
        <taxon>Gammaproteobacteria</taxon>
        <taxon>Pseudomonadales</taxon>
        <taxon>Pseudomonadaceae</taxon>
        <taxon>Pseudomonas</taxon>
    </lineage>
</organism>
<dbReference type="EMBL" id="CP015601">
    <property type="protein sequence ID" value="ANF89204.1"/>
    <property type="molecule type" value="Genomic_DNA"/>
</dbReference>
<accession>A0A172Z9L8</accession>
<dbReference type="KEGG" id="panr:A7J50_5875"/>
<evidence type="ECO:0000313" key="2">
    <source>
        <dbReference type="Proteomes" id="UP000077829"/>
    </source>
</evidence>
<dbReference type="PATRIC" id="fig|219572.3.peg.6027"/>
<reference evidence="1 2" key="1">
    <citation type="submission" date="2016-05" db="EMBL/GenBank/DDBJ databases">
        <title>Complete genome sequence of Pseudomonas antarctica PAMC 27494.</title>
        <authorList>
            <person name="Lee J."/>
        </authorList>
    </citation>
    <scope>NUCLEOTIDE SEQUENCE [LARGE SCALE GENOMIC DNA]</scope>
    <source>
        <strain evidence="1 2">PAMC 27494</strain>
        <plasmid evidence="2">Plasmid pp27494_1</plasmid>
    </source>
</reference>
<dbReference type="Proteomes" id="UP000077829">
    <property type="component" value="Plasmid pP27494_1"/>
</dbReference>
<dbReference type="AlphaFoldDB" id="A0A172Z9L8"/>
<gene>
    <name evidence="1" type="ORF">A7J50_5875</name>
</gene>
<dbReference type="Pfam" id="PF14454">
    <property type="entry name" value="Prok_Ub"/>
    <property type="match status" value="1"/>
</dbReference>
<evidence type="ECO:0000313" key="1">
    <source>
        <dbReference type="EMBL" id="ANF89204.1"/>
    </source>
</evidence>
<dbReference type="RefSeq" id="WP_064455037.1">
    <property type="nucleotide sequence ID" value="NZ_CP015601.1"/>
</dbReference>
<geneLocation type="plasmid" evidence="2">
    <name>pp27494_1</name>
</geneLocation>
<keyword evidence="1" id="KW-0614">Plasmid</keyword>
<protein>
    <submittedName>
        <fullName evidence="1">PRTRC system protein C</fullName>
    </submittedName>
</protein>
<sequence length="70" mass="7866">MALIEISLARVFRYAGRDHADPQPDMPVTDVLKHFARQFPKLNGAKIIDPIVENDSYVYEFRDGGFGAKG</sequence>